<dbReference type="HOGENOM" id="CLU_010194_1_2_5"/>
<comment type="caution">
    <text evidence="5">The sequence shown here is derived from an EMBL/GenBank/DDBJ whole genome shotgun (WGS) entry which is preliminary data.</text>
</comment>
<dbReference type="FunFam" id="3.40.50.720:FF:000084">
    <property type="entry name" value="Short-chain dehydrogenase reductase"/>
    <property type="match status" value="1"/>
</dbReference>
<dbReference type="AlphaFoldDB" id="C4WQT5"/>
<dbReference type="PANTHER" id="PTHR24321:SF8">
    <property type="entry name" value="ESTRADIOL 17-BETA-DEHYDROGENASE 8-RELATED"/>
    <property type="match status" value="1"/>
</dbReference>
<evidence type="ECO:0000256" key="3">
    <source>
        <dbReference type="ARBA" id="ARBA00023027"/>
    </source>
</evidence>
<dbReference type="SMART" id="SM00822">
    <property type="entry name" value="PKS_KR"/>
    <property type="match status" value="1"/>
</dbReference>
<reference evidence="5 6" key="1">
    <citation type="submission" date="2009-05" db="EMBL/GenBank/DDBJ databases">
        <authorList>
            <person name="Setubal J.C."/>
            <person name="Boyle S."/>
            <person name="Crasta O.R."/>
            <person name="Gillespie J.J."/>
            <person name="Kenyon R.W."/>
            <person name="Lu J."/>
            <person name="Mane S."/>
            <person name="Nagrani S."/>
            <person name="Shallom J.M."/>
            <person name="Shallom S."/>
            <person name="Shukla M."/>
            <person name="Snyder E.E."/>
            <person name="Sobral B.W."/>
            <person name="Wattam A.R."/>
            <person name="Will R."/>
            <person name="Williams K."/>
            <person name="Yoo H."/>
            <person name="Munk C."/>
            <person name="Tapia R."/>
            <person name="Green L."/>
            <person name="Rogers Y."/>
            <person name="Detter J.C."/>
            <person name="Bruce D."/>
            <person name="Brettin T.S."/>
            <person name="Tsolis R."/>
        </authorList>
    </citation>
    <scope>NUCLEOTIDE SEQUENCE [LARGE SCALE GENOMIC DNA]</scope>
    <source>
        <strain evidence="5 6">LMG 3301</strain>
    </source>
</reference>
<evidence type="ECO:0000313" key="6">
    <source>
        <dbReference type="Proteomes" id="UP000004386"/>
    </source>
</evidence>
<dbReference type="GO" id="GO:0016491">
    <property type="term" value="F:oxidoreductase activity"/>
    <property type="evidence" value="ECO:0007669"/>
    <property type="project" value="UniProtKB-KW"/>
</dbReference>
<dbReference type="InterPro" id="IPR002347">
    <property type="entry name" value="SDR_fam"/>
</dbReference>
<organism evidence="5 6">
    <name type="scientific">Brucella intermedia LMG 3301</name>
    <dbReference type="NCBI Taxonomy" id="641118"/>
    <lineage>
        <taxon>Bacteria</taxon>
        <taxon>Pseudomonadati</taxon>
        <taxon>Pseudomonadota</taxon>
        <taxon>Alphaproteobacteria</taxon>
        <taxon>Hyphomicrobiales</taxon>
        <taxon>Brucellaceae</taxon>
        <taxon>Brucella/Ochrobactrum group</taxon>
        <taxon>Brucella</taxon>
    </lineage>
</organism>
<dbReference type="Gene3D" id="3.40.50.720">
    <property type="entry name" value="NAD(P)-binding Rossmann-like Domain"/>
    <property type="match status" value="1"/>
</dbReference>
<dbReference type="PANTHER" id="PTHR24321">
    <property type="entry name" value="DEHYDROGENASES, SHORT CHAIN"/>
    <property type="match status" value="1"/>
</dbReference>
<evidence type="ECO:0000256" key="2">
    <source>
        <dbReference type="ARBA" id="ARBA00023002"/>
    </source>
</evidence>
<dbReference type="CDD" id="cd05233">
    <property type="entry name" value="SDR_c"/>
    <property type="match status" value="1"/>
</dbReference>
<evidence type="ECO:0000313" key="5">
    <source>
        <dbReference type="EMBL" id="EEQ94594.1"/>
    </source>
</evidence>
<feature type="domain" description="Ketoreductase" evidence="4">
    <location>
        <begin position="29"/>
        <end position="201"/>
    </location>
</feature>
<dbReference type="InterPro" id="IPR057326">
    <property type="entry name" value="KR_dom"/>
</dbReference>
<name>C4WQT5_9HYPH</name>
<dbReference type="Proteomes" id="UP000004386">
    <property type="component" value="Unassembled WGS sequence"/>
</dbReference>
<keyword evidence="3" id="KW-0520">NAD</keyword>
<evidence type="ECO:0000259" key="4">
    <source>
        <dbReference type="SMART" id="SM00822"/>
    </source>
</evidence>
<dbReference type="PRINTS" id="PR00080">
    <property type="entry name" value="SDRFAMILY"/>
</dbReference>
<proteinExistence type="inferred from homology"/>
<sequence>MSDKSQSTRTIMSQTMTTSPQHDLPFAGRVAIVTGAASGIGLATVELLHAQGARIVAVGRSDNVKALARDSIVPLVADVAQEASAARAVDTALSEFGQLDILVNNAGIIINRPLAEMSLDEWNQVLAVNATGAFLFSREAMRAMMPARRGAIVNIGSYACFQSFPGIAAYAASKGALAQLTRTLALEAIGHGIRVNAVGSGDAVTNITNAIQPDGRAYLAEHGRKAPIGRAASPEEIAEVVAFLASDRASYIVGAIVMADGGMSVAIQ</sequence>
<accession>C4WQT5</accession>
<dbReference type="PROSITE" id="PS00061">
    <property type="entry name" value="ADH_SHORT"/>
    <property type="match status" value="1"/>
</dbReference>
<dbReference type="InterPro" id="IPR020904">
    <property type="entry name" value="Sc_DH/Rdtase_CS"/>
</dbReference>
<dbReference type="InterPro" id="IPR036291">
    <property type="entry name" value="NAD(P)-bd_dom_sf"/>
</dbReference>
<dbReference type="PRINTS" id="PR00081">
    <property type="entry name" value="GDHRDH"/>
</dbReference>
<comment type="similarity">
    <text evidence="1">Belongs to the short-chain dehydrogenases/reductases (SDR) family.</text>
</comment>
<dbReference type="SUPFAM" id="SSF51735">
    <property type="entry name" value="NAD(P)-binding Rossmann-fold domains"/>
    <property type="match status" value="1"/>
</dbReference>
<dbReference type="Pfam" id="PF13561">
    <property type="entry name" value="adh_short_C2"/>
    <property type="match status" value="1"/>
</dbReference>
<dbReference type="EMBL" id="ACQA01000002">
    <property type="protein sequence ID" value="EEQ94594.1"/>
    <property type="molecule type" value="Genomic_DNA"/>
</dbReference>
<keyword evidence="2" id="KW-0560">Oxidoreductase</keyword>
<gene>
    <name evidence="5" type="ORF">OINT_2001833</name>
</gene>
<evidence type="ECO:0000256" key="1">
    <source>
        <dbReference type="ARBA" id="ARBA00006484"/>
    </source>
</evidence>
<protein>
    <submittedName>
        <fullName evidence="5">Bacilysin biosynthesis oxidoreductase bacC</fullName>
    </submittedName>
</protein>